<dbReference type="Proteomes" id="UP001437256">
    <property type="component" value="Unassembled WGS sequence"/>
</dbReference>
<feature type="compositionally biased region" description="Polar residues" evidence="1">
    <location>
        <begin position="112"/>
        <end position="129"/>
    </location>
</feature>
<feature type="compositionally biased region" description="Basic and acidic residues" evidence="1">
    <location>
        <begin position="49"/>
        <end position="61"/>
    </location>
</feature>
<name>A0ABR2ZCY5_9AGAR</name>
<evidence type="ECO:0000256" key="1">
    <source>
        <dbReference type="SAM" id="MobiDB-lite"/>
    </source>
</evidence>
<reference evidence="2 3" key="1">
    <citation type="submission" date="2024-05" db="EMBL/GenBank/DDBJ databases">
        <title>A draft genome resource for the thread blight pathogen Marasmius tenuissimus strain MS-2.</title>
        <authorList>
            <person name="Yulfo-Soto G.E."/>
            <person name="Baruah I.K."/>
            <person name="Amoako-Attah I."/>
            <person name="Bukari Y."/>
            <person name="Meinhardt L.W."/>
            <person name="Bailey B.A."/>
            <person name="Cohen S.P."/>
        </authorList>
    </citation>
    <scope>NUCLEOTIDE SEQUENCE [LARGE SCALE GENOMIC DNA]</scope>
    <source>
        <strain evidence="2 3">MS-2</strain>
    </source>
</reference>
<feature type="region of interest" description="Disordered" evidence="1">
    <location>
        <begin position="1"/>
        <end position="187"/>
    </location>
</feature>
<comment type="caution">
    <text evidence="2">The sequence shown here is derived from an EMBL/GenBank/DDBJ whole genome shotgun (WGS) entry which is preliminary data.</text>
</comment>
<evidence type="ECO:0000313" key="3">
    <source>
        <dbReference type="Proteomes" id="UP001437256"/>
    </source>
</evidence>
<feature type="compositionally biased region" description="Polar residues" evidence="1">
    <location>
        <begin position="137"/>
        <end position="147"/>
    </location>
</feature>
<sequence length="187" mass="20014">MEEVREEAEAGRVEEVEEGVEAGCMEEVGEEPEAGRMRGEANVCVAGGDHGRSDGNPERAPSKPLPSLIPSPTKNKATQRIKRTHEASSIAMTEADPNPKDPPRKRRVVTPSPSLSVTKRSRTAPSVTAPSARPRSTRQSAVASTMFISGMYSASGRPVSQTRRDGQALTGNARPANSQSKKGKKRI</sequence>
<protein>
    <submittedName>
        <fullName evidence="2">Uncharacterized protein</fullName>
    </submittedName>
</protein>
<dbReference type="EMBL" id="JBBXMP010000220">
    <property type="protein sequence ID" value="KAL0059535.1"/>
    <property type="molecule type" value="Genomic_DNA"/>
</dbReference>
<keyword evidence="3" id="KW-1185">Reference proteome</keyword>
<gene>
    <name evidence="2" type="ORF">AAF712_013711</name>
</gene>
<evidence type="ECO:0000313" key="2">
    <source>
        <dbReference type="EMBL" id="KAL0059535.1"/>
    </source>
</evidence>
<accession>A0ABR2ZCY5</accession>
<proteinExistence type="predicted"/>
<organism evidence="2 3">
    <name type="scientific">Marasmius tenuissimus</name>
    <dbReference type="NCBI Taxonomy" id="585030"/>
    <lineage>
        <taxon>Eukaryota</taxon>
        <taxon>Fungi</taxon>
        <taxon>Dikarya</taxon>
        <taxon>Basidiomycota</taxon>
        <taxon>Agaricomycotina</taxon>
        <taxon>Agaricomycetes</taxon>
        <taxon>Agaricomycetidae</taxon>
        <taxon>Agaricales</taxon>
        <taxon>Marasmiineae</taxon>
        <taxon>Marasmiaceae</taxon>
        <taxon>Marasmius</taxon>
    </lineage>
</organism>